<evidence type="ECO:0000313" key="3">
    <source>
        <dbReference type="Proteomes" id="UP000678499"/>
    </source>
</evidence>
<organism evidence="2">
    <name type="scientific">Notodromas monacha</name>
    <dbReference type="NCBI Taxonomy" id="399045"/>
    <lineage>
        <taxon>Eukaryota</taxon>
        <taxon>Metazoa</taxon>
        <taxon>Ecdysozoa</taxon>
        <taxon>Arthropoda</taxon>
        <taxon>Crustacea</taxon>
        <taxon>Oligostraca</taxon>
        <taxon>Ostracoda</taxon>
        <taxon>Podocopa</taxon>
        <taxon>Podocopida</taxon>
        <taxon>Cypridocopina</taxon>
        <taxon>Cypridoidea</taxon>
        <taxon>Cyprididae</taxon>
        <taxon>Notodromas</taxon>
    </lineage>
</organism>
<keyword evidence="3" id="KW-1185">Reference proteome</keyword>
<protein>
    <submittedName>
        <fullName evidence="2">Uncharacterized protein</fullName>
    </submittedName>
</protein>
<name>A0A7R9BIK3_9CRUS</name>
<evidence type="ECO:0000256" key="1">
    <source>
        <dbReference type="SAM" id="MobiDB-lite"/>
    </source>
</evidence>
<feature type="compositionally biased region" description="Basic residues" evidence="1">
    <location>
        <begin position="462"/>
        <end position="478"/>
    </location>
</feature>
<dbReference type="AlphaFoldDB" id="A0A7R9BIK3"/>
<sequence length="546" mass="59630">MDGVVIKTEEESDDSQPDFLNGVPTSNLDSSRSEKSTDLINFSTLLQVKIEEVPERDPLELRSDQNPTVIGTKVVRLSVPPVVDAHLGTVEMRPPILTYSRKRNSKNSHLADQSHPEFASKLHAAGFVPYSRKKPHIEAGYPEIEKIRTDEPAFVNRDELEQVVFEALANSINQLPVISELQYGDDLERRLDIAKEKLRKATIAIERLQEALSSTQKDTSTANSSQISSGVPTTAGVTLGGNQAAVHRAMALMTNPNSKVKIITAKSFKAPVGRGNGELAAVGVDSLSVLEETKSSRVMNRVLTASELPFLSQERETSSDIDLVDDFTDSISLTSLDEDLKPPERISGAIIPASFSRSTVMNALENKNVPISQAVGGIMMTKVRSRLTSILAATGKVVGSAGESAPIADFTSLDLFDSDLTPESVVETELVEPIMVSFPKIVSENSARRRRLMAQLEDIERRRRQREQKRKQRARKKALLASLEGKNQQAAGREDGDEAKPKKRGRKKMQSGASLSSDGSSLGISSPEVPLPEAAITSAKRQRFQS</sequence>
<feature type="compositionally biased region" description="Low complexity" evidence="1">
    <location>
        <begin position="511"/>
        <end position="526"/>
    </location>
</feature>
<feature type="region of interest" description="Disordered" evidence="1">
    <location>
        <begin position="212"/>
        <end position="231"/>
    </location>
</feature>
<feature type="region of interest" description="Disordered" evidence="1">
    <location>
        <begin position="1"/>
        <end position="34"/>
    </location>
</feature>
<gene>
    <name evidence="2" type="ORF">NMOB1V02_LOCUS2271</name>
</gene>
<dbReference type="Proteomes" id="UP000678499">
    <property type="component" value="Unassembled WGS sequence"/>
</dbReference>
<dbReference type="EMBL" id="OA882287">
    <property type="protein sequence ID" value="CAD7274440.1"/>
    <property type="molecule type" value="Genomic_DNA"/>
</dbReference>
<evidence type="ECO:0000313" key="2">
    <source>
        <dbReference type="EMBL" id="CAD7274440.1"/>
    </source>
</evidence>
<dbReference type="EMBL" id="CAJPEX010000250">
    <property type="protein sequence ID" value="CAG0914592.1"/>
    <property type="molecule type" value="Genomic_DNA"/>
</dbReference>
<accession>A0A7R9BIK3</accession>
<feature type="region of interest" description="Disordered" evidence="1">
    <location>
        <begin position="462"/>
        <end position="546"/>
    </location>
</feature>
<proteinExistence type="predicted"/>
<reference evidence="2" key="1">
    <citation type="submission" date="2020-11" db="EMBL/GenBank/DDBJ databases">
        <authorList>
            <person name="Tran Van P."/>
        </authorList>
    </citation>
    <scope>NUCLEOTIDE SEQUENCE</scope>
</reference>